<feature type="domain" description="HTH tetR-type" evidence="5">
    <location>
        <begin position="1"/>
        <end position="61"/>
    </location>
</feature>
<dbReference type="SUPFAM" id="SSF46689">
    <property type="entry name" value="Homeodomain-like"/>
    <property type="match status" value="1"/>
</dbReference>
<dbReference type="RefSeq" id="WP_146654633.1">
    <property type="nucleotide sequence ID" value="NZ_CP012333.1"/>
</dbReference>
<reference evidence="6 7" key="1">
    <citation type="submission" date="2015-08" db="EMBL/GenBank/DDBJ databases">
        <authorList>
            <person name="Babu N.S."/>
            <person name="Beckwith C.J."/>
            <person name="Beseler K.G."/>
            <person name="Brison A."/>
            <person name="Carone J.V."/>
            <person name="Caskin T.P."/>
            <person name="Diamond M."/>
            <person name="Durham M.E."/>
            <person name="Foxe J.M."/>
            <person name="Go M."/>
            <person name="Henderson B.A."/>
            <person name="Jones I.B."/>
            <person name="McGettigan J.A."/>
            <person name="Micheletti S.J."/>
            <person name="Nasrallah M.E."/>
            <person name="Ortiz D."/>
            <person name="Piller C.R."/>
            <person name="Privatt S.R."/>
            <person name="Schneider S.L."/>
            <person name="Sharp S."/>
            <person name="Smith T.C."/>
            <person name="Stanton J.D."/>
            <person name="Ullery H.E."/>
            <person name="Wilson R.J."/>
            <person name="Serrano M.G."/>
            <person name="Buck G."/>
            <person name="Lee V."/>
            <person name="Wang Y."/>
            <person name="Carvalho R."/>
            <person name="Voegtly L."/>
            <person name="Shi R."/>
            <person name="Duckworth R."/>
            <person name="Johnson A."/>
            <person name="Loviza R."/>
            <person name="Walstead R."/>
            <person name="Shah Z."/>
            <person name="Kiflezghi M."/>
            <person name="Wade K."/>
            <person name="Ball S.L."/>
            <person name="Bradley K.W."/>
            <person name="Asai D.J."/>
            <person name="Bowman C.A."/>
            <person name="Russell D.A."/>
            <person name="Pope W.H."/>
            <person name="Jacobs-Sera D."/>
            <person name="Hendrix R.W."/>
            <person name="Hatfull G.F."/>
        </authorList>
    </citation>
    <scope>NUCLEOTIDE SEQUENCE [LARGE SCALE GENOMIC DNA]</scope>
    <source>
        <strain evidence="6 7">DSM 27648</strain>
    </source>
</reference>
<evidence type="ECO:0000256" key="3">
    <source>
        <dbReference type="ARBA" id="ARBA00023163"/>
    </source>
</evidence>
<dbReference type="GO" id="GO:0003677">
    <property type="term" value="F:DNA binding"/>
    <property type="evidence" value="ECO:0007669"/>
    <property type="project" value="UniProtKB-UniRule"/>
</dbReference>
<evidence type="ECO:0000256" key="1">
    <source>
        <dbReference type="ARBA" id="ARBA00023015"/>
    </source>
</evidence>
<keyword evidence="2 4" id="KW-0238">DNA-binding</keyword>
<dbReference type="InterPro" id="IPR009057">
    <property type="entry name" value="Homeodomain-like_sf"/>
</dbReference>
<gene>
    <name evidence="6" type="ORF">AKJ09_10611</name>
</gene>
<dbReference type="PROSITE" id="PS50977">
    <property type="entry name" value="HTH_TETR_2"/>
    <property type="match status" value="1"/>
</dbReference>
<dbReference type="OrthoDB" id="9809772at2"/>
<feature type="DNA-binding region" description="H-T-H motif" evidence="4">
    <location>
        <begin position="24"/>
        <end position="43"/>
    </location>
</feature>
<dbReference type="Pfam" id="PF00440">
    <property type="entry name" value="TetR_N"/>
    <property type="match status" value="1"/>
</dbReference>
<dbReference type="Proteomes" id="UP000064967">
    <property type="component" value="Chromosome"/>
</dbReference>
<dbReference type="SUPFAM" id="SSF48498">
    <property type="entry name" value="Tetracyclin repressor-like, C-terminal domain"/>
    <property type="match status" value="1"/>
</dbReference>
<evidence type="ECO:0000259" key="5">
    <source>
        <dbReference type="PROSITE" id="PS50977"/>
    </source>
</evidence>
<dbReference type="PANTHER" id="PTHR47506:SF3">
    <property type="entry name" value="HTH-TYPE TRANSCRIPTIONAL REGULATOR LMRA"/>
    <property type="match status" value="1"/>
</dbReference>
<evidence type="ECO:0000313" key="6">
    <source>
        <dbReference type="EMBL" id="AKV03948.1"/>
    </source>
</evidence>
<dbReference type="InterPro" id="IPR001647">
    <property type="entry name" value="HTH_TetR"/>
</dbReference>
<keyword evidence="1" id="KW-0805">Transcription regulation</keyword>
<dbReference type="STRING" id="1391654.AKJ09_10611"/>
<evidence type="ECO:0000256" key="2">
    <source>
        <dbReference type="ARBA" id="ARBA00023125"/>
    </source>
</evidence>
<dbReference type="KEGG" id="llu:AKJ09_10611"/>
<sequence length="184" mass="20451">MDPRERILSTAVRLFFAQGYAQTGINQLIDESGLARRTFYHHFESKEALGAAYLDFAAGQWLANLGAAFDGRRTARSAVTSLFEVLESFALETRFRGCGLLNMAAEFADAGSEMRARVQRYKDAQRKLLREKFRDLGAAPTYADQVHLLLEGAIAGASAHLDVWPLRTARTAALALLPEEESRR</sequence>
<name>A0A0K1QE00_9BACT</name>
<keyword evidence="3" id="KW-0804">Transcription</keyword>
<protein>
    <submittedName>
        <fullName evidence="6">Transcriptional regulator, TetR family</fullName>
    </submittedName>
</protein>
<keyword evidence="7" id="KW-1185">Reference proteome</keyword>
<dbReference type="PRINTS" id="PR00455">
    <property type="entry name" value="HTHTETR"/>
</dbReference>
<dbReference type="InterPro" id="IPR036271">
    <property type="entry name" value="Tet_transcr_reg_TetR-rel_C_sf"/>
</dbReference>
<dbReference type="AlphaFoldDB" id="A0A0K1QE00"/>
<dbReference type="Gene3D" id="1.10.357.10">
    <property type="entry name" value="Tetracycline Repressor, domain 2"/>
    <property type="match status" value="1"/>
</dbReference>
<organism evidence="6 7">
    <name type="scientific">Labilithrix luteola</name>
    <dbReference type="NCBI Taxonomy" id="1391654"/>
    <lineage>
        <taxon>Bacteria</taxon>
        <taxon>Pseudomonadati</taxon>
        <taxon>Myxococcota</taxon>
        <taxon>Polyangia</taxon>
        <taxon>Polyangiales</taxon>
        <taxon>Labilitrichaceae</taxon>
        <taxon>Labilithrix</taxon>
    </lineage>
</organism>
<proteinExistence type="predicted"/>
<dbReference type="EMBL" id="CP012333">
    <property type="protein sequence ID" value="AKV03948.1"/>
    <property type="molecule type" value="Genomic_DNA"/>
</dbReference>
<accession>A0A0K1QE00</accession>
<evidence type="ECO:0000256" key="4">
    <source>
        <dbReference type="PROSITE-ProRule" id="PRU00335"/>
    </source>
</evidence>
<evidence type="ECO:0000313" key="7">
    <source>
        <dbReference type="Proteomes" id="UP000064967"/>
    </source>
</evidence>
<dbReference type="PANTHER" id="PTHR47506">
    <property type="entry name" value="TRANSCRIPTIONAL REGULATORY PROTEIN"/>
    <property type="match status" value="1"/>
</dbReference>